<keyword evidence="4 13" id="KW-0812">Transmembrane</keyword>
<comment type="similarity">
    <text evidence="2">Belongs to the ERG28 family.</text>
</comment>
<feature type="transmembrane region" description="Helical" evidence="13">
    <location>
        <begin position="84"/>
        <end position="106"/>
    </location>
</feature>
<keyword evidence="11" id="KW-1207">Sterol metabolism</keyword>
<keyword evidence="3" id="KW-0444">Lipid biosynthesis</keyword>
<dbReference type="InterPro" id="IPR005352">
    <property type="entry name" value="Erg28"/>
</dbReference>
<proteinExistence type="inferred from homology"/>
<keyword evidence="9" id="KW-0443">Lipid metabolism</keyword>
<keyword evidence="5" id="KW-0256">Endoplasmic reticulum</keyword>
<keyword evidence="8" id="KW-0756">Sterol biosynthesis</keyword>
<dbReference type="GO" id="GO:0005789">
    <property type="term" value="C:endoplasmic reticulum membrane"/>
    <property type="evidence" value="ECO:0007669"/>
    <property type="project" value="UniProtKB-SubCell"/>
</dbReference>
<keyword evidence="15" id="KW-1185">Reference proteome</keyword>
<dbReference type="EMBL" id="JAEAOA010001087">
    <property type="protein sequence ID" value="KAK3609692.1"/>
    <property type="molecule type" value="Genomic_DNA"/>
</dbReference>
<evidence type="ECO:0000256" key="2">
    <source>
        <dbReference type="ARBA" id="ARBA00005377"/>
    </source>
</evidence>
<keyword evidence="7 13" id="KW-1133">Transmembrane helix</keyword>
<evidence type="ECO:0000313" key="14">
    <source>
        <dbReference type="EMBL" id="KAK3609692.1"/>
    </source>
</evidence>
<evidence type="ECO:0000256" key="12">
    <source>
        <dbReference type="ARBA" id="ARBA00023221"/>
    </source>
</evidence>
<keyword evidence="6" id="KW-0752">Steroid biosynthesis</keyword>
<evidence type="ECO:0000256" key="7">
    <source>
        <dbReference type="ARBA" id="ARBA00022989"/>
    </source>
</evidence>
<keyword evidence="12" id="KW-0753">Steroid metabolism</keyword>
<organism evidence="14 15">
    <name type="scientific">Potamilus streckersoni</name>
    <dbReference type="NCBI Taxonomy" id="2493646"/>
    <lineage>
        <taxon>Eukaryota</taxon>
        <taxon>Metazoa</taxon>
        <taxon>Spiralia</taxon>
        <taxon>Lophotrochozoa</taxon>
        <taxon>Mollusca</taxon>
        <taxon>Bivalvia</taxon>
        <taxon>Autobranchia</taxon>
        <taxon>Heteroconchia</taxon>
        <taxon>Palaeoheterodonta</taxon>
        <taxon>Unionida</taxon>
        <taxon>Unionoidea</taxon>
        <taxon>Unionidae</taxon>
        <taxon>Ambleminae</taxon>
        <taxon>Lampsilini</taxon>
        <taxon>Potamilus</taxon>
    </lineage>
</organism>
<dbReference type="GO" id="GO:0016126">
    <property type="term" value="P:sterol biosynthetic process"/>
    <property type="evidence" value="ECO:0007669"/>
    <property type="project" value="UniProtKB-KW"/>
</dbReference>
<evidence type="ECO:0000256" key="13">
    <source>
        <dbReference type="SAM" id="Phobius"/>
    </source>
</evidence>
<reference evidence="14" key="2">
    <citation type="journal article" date="2021" name="Genome Biol. Evol.">
        <title>Developing a high-quality reference genome for a parasitic bivalve with doubly uniparental inheritance (Bivalvia: Unionida).</title>
        <authorList>
            <person name="Smith C.H."/>
        </authorList>
    </citation>
    <scope>NUCLEOTIDE SEQUENCE</scope>
    <source>
        <strain evidence="14">CHS0354</strain>
        <tissue evidence="14">Mantle</tissue>
    </source>
</reference>
<evidence type="ECO:0008006" key="16">
    <source>
        <dbReference type="Google" id="ProtNLM"/>
    </source>
</evidence>
<reference evidence="14" key="3">
    <citation type="submission" date="2023-05" db="EMBL/GenBank/DDBJ databases">
        <authorList>
            <person name="Smith C.H."/>
        </authorList>
    </citation>
    <scope>NUCLEOTIDE SEQUENCE</scope>
    <source>
        <strain evidence="14">CHS0354</strain>
        <tissue evidence="14">Mantle</tissue>
    </source>
</reference>
<evidence type="ECO:0000256" key="11">
    <source>
        <dbReference type="ARBA" id="ARBA00023166"/>
    </source>
</evidence>
<evidence type="ECO:0000256" key="1">
    <source>
        <dbReference type="ARBA" id="ARBA00004477"/>
    </source>
</evidence>
<evidence type="ECO:0000256" key="5">
    <source>
        <dbReference type="ARBA" id="ARBA00022824"/>
    </source>
</evidence>
<gene>
    <name evidence="14" type="ORF">CHS0354_017545</name>
</gene>
<dbReference type="Proteomes" id="UP001195483">
    <property type="component" value="Unassembled WGS sequence"/>
</dbReference>
<evidence type="ECO:0000313" key="15">
    <source>
        <dbReference type="Proteomes" id="UP001195483"/>
    </source>
</evidence>
<protein>
    <recommendedName>
        <fullName evidence="16">Ergosterol biosynthetic protein 28</fullName>
    </recommendedName>
</protein>
<comment type="caution">
    <text evidence="14">The sequence shown here is derived from an EMBL/GenBank/DDBJ whole genome shotgun (WGS) entry which is preliminary data.</text>
</comment>
<dbReference type="PANTHER" id="PTHR15451:SF19">
    <property type="entry name" value="ERGOSTEROL BIOSYNTHETIC PROTEIN 28 HOMOLOG"/>
    <property type="match status" value="1"/>
</dbReference>
<evidence type="ECO:0000256" key="6">
    <source>
        <dbReference type="ARBA" id="ARBA00022955"/>
    </source>
</evidence>
<evidence type="ECO:0000256" key="4">
    <source>
        <dbReference type="ARBA" id="ARBA00022692"/>
    </source>
</evidence>
<reference evidence="14" key="1">
    <citation type="journal article" date="2021" name="Genome Biol. Evol.">
        <title>A High-Quality Reference Genome for a Parasitic Bivalve with Doubly Uniparental Inheritance (Bivalvia: Unionida).</title>
        <authorList>
            <person name="Smith C.H."/>
        </authorList>
    </citation>
    <scope>NUCLEOTIDE SEQUENCE</scope>
    <source>
        <strain evidence="14">CHS0354</strain>
    </source>
</reference>
<keyword evidence="10 13" id="KW-0472">Membrane</keyword>
<accession>A0AAE0WDL7</accession>
<feature type="transmembrane region" description="Helical" evidence="13">
    <location>
        <begin position="112"/>
        <end position="130"/>
    </location>
</feature>
<evidence type="ECO:0000256" key="9">
    <source>
        <dbReference type="ARBA" id="ARBA00023098"/>
    </source>
</evidence>
<evidence type="ECO:0000256" key="3">
    <source>
        <dbReference type="ARBA" id="ARBA00022516"/>
    </source>
</evidence>
<evidence type="ECO:0000256" key="8">
    <source>
        <dbReference type="ARBA" id="ARBA00023011"/>
    </source>
</evidence>
<feature type="transmembrane region" description="Helical" evidence="13">
    <location>
        <begin position="53"/>
        <end position="72"/>
    </location>
</feature>
<name>A0AAE0WDL7_9BIVA</name>
<dbReference type="Pfam" id="PF03694">
    <property type="entry name" value="Erg28"/>
    <property type="match status" value="1"/>
</dbReference>
<dbReference type="PANTHER" id="PTHR15451">
    <property type="entry name" value="ERGOSTEROL BIOSYNTHETIC PROTEIN 28-RELATED"/>
    <property type="match status" value="1"/>
</dbReference>
<dbReference type="AlphaFoldDB" id="A0AAE0WDL7"/>
<comment type="subcellular location">
    <subcellularLocation>
        <location evidence="1">Endoplasmic reticulum membrane</location>
        <topology evidence="1">Multi-pass membrane protein</topology>
    </subcellularLocation>
</comment>
<feature type="transmembrane region" description="Helical" evidence="13">
    <location>
        <begin position="12"/>
        <end position="33"/>
    </location>
</feature>
<sequence>MVPRLSSFYISTLRIWLSVLTLMAMGSTIHSFLDPNFLGKKLYTKSPSTANSFASRLYGLWNFLSAAIRFCCVLQIHNKTVYNLTVFSFLLMLGHFISEILIFKTADLDSGVIASLIISVVSILAMLYGYRYLEMLPDYKCSDSSDNPQDAVIQLQKMKRGRKKNS</sequence>
<dbReference type="GO" id="GO:0030674">
    <property type="term" value="F:protein-macromolecule adaptor activity"/>
    <property type="evidence" value="ECO:0007669"/>
    <property type="project" value="TreeGrafter"/>
</dbReference>
<evidence type="ECO:0000256" key="10">
    <source>
        <dbReference type="ARBA" id="ARBA00023136"/>
    </source>
</evidence>